<organism evidence="1 2">
    <name type="scientific">Streptomyces yaizuensis</name>
    <dbReference type="NCBI Taxonomy" id="2989713"/>
    <lineage>
        <taxon>Bacteria</taxon>
        <taxon>Bacillati</taxon>
        <taxon>Actinomycetota</taxon>
        <taxon>Actinomycetes</taxon>
        <taxon>Kitasatosporales</taxon>
        <taxon>Streptomycetaceae</taxon>
        <taxon>Streptomyces</taxon>
    </lineage>
</organism>
<keyword evidence="2" id="KW-1185">Reference proteome</keyword>
<dbReference type="RefSeq" id="WP_323450367.1">
    <property type="nucleotide sequence ID" value="NZ_BSBI01000014.1"/>
</dbReference>
<reference evidence="1 2" key="1">
    <citation type="submission" date="2022-10" db="EMBL/GenBank/DDBJ databases">
        <title>Draft genome sequence of Streptomyces sp. YSPA8.</title>
        <authorList>
            <person name="Moriuchi R."/>
            <person name="Dohra H."/>
            <person name="Yamamura H."/>
            <person name="Kodani S."/>
        </authorList>
    </citation>
    <scope>NUCLEOTIDE SEQUENCE [LARGE SCALE GENOMIC DNA]</scope>
    <source>
        <strain evidence="1 2">YSPA8</strain>
    </source>
</reference>
<evidence type="ECO:0000313" key="2">
    <source>
        <dbReference type="Proteomes" id="UP001291653"/>
    </source>
</evidence>
<gene>
    <name evidence="1" type="ORF">SYYSPA8_28845</name>
</gene>
<comment type="caution">
    <text evidence="1">The sequence shown here is derived from an EMBL/GenBank/DDBJ whole genome shotgun (WGS) entry which is preliminary data.</text>
</comment>
<accession>A0ABQ5P716</accession>
<dbReference type="EMBL" id="BSBI01000014">
    <property type="protein sequence ID" value="GLF98388.1"/>
    <property type="molecule type" value="Genomic_DNA"/>
</dbReference>
<proteinExistence type="predicted"/>
<dbReference type="Proteomes" id="UP001291653">
    <property type="component" value="Unassembled WGS sequence"/>
</dbReference>
<sequence length="157" mass="16549">MTRRRTAALALVLALLLCGYGAWSLFRARGDDSLAHARERDAALADGAARVAELTGHEPRDPDATRTRWLAAATGPLHEELRRAKKPAPGPGARAAVTAAALTALDTRAGTATLIATVRVTPSDGAEERKRLEARLARTPDDGWKVEALTAVPVGDA</sequence>
<name>A0ABQ5P716_9ACTN</name>
<protein>
    <submittedName>
        <fullName evidence="1">ARC6/PARC6 family protein</fullName>
    </submittedName>
</protein>
<evidence type="ECO:0000313" key="1">
    <source>
        <dbReference type="EMBL" id="GLF98388.1"/>
    </source>
</evidence>